<feature type="domain" description="Exocyst complex subunit EXOC6/Sec15 C-terminal" evidence="1">
    <location>
        <begin position="41"/>
        <end position="184"/>
    </location>
</feature>
<accession>A0AAV7F4T4</accession>
<dbReference type="Proteomes" id="UP000825729">
    <property type="component" value="Unassembled WGS sequence"/>
</dbReference>
<name>A0AAV7F4T4_ARIFI</name>
<dbReference type="GO" id="GO:0006886">
    <property type="term" value="P:intracellular protein transport"/>
    <property type="evidence" value="ECO:0007669"/>
    <property type="project" value="InterPro"/>
</dbReference>
<dbReference type="InterPro" id="IPR046361">
    <property type="entry name" value="EXOC6/Sec15_C"/>
</dbReference>
<evidence type="ECO:0000313" key="3">
    <source>
        <dbReference type="Proteomes" id="UP000825729"/>
    </source>
</evidence>
<dbReference type="Pfam" id="PF04091">
    <property type="entry name" value="Sec15_C"/>
    <property type="match status" value="1"/>
</dbReference>
<reference evidence="2 3" key="1">
    <citation type="submission" date="2021-07" db="EMBL/GenBank/DDBJ databases">
        <title>The Aristolochia fimbriata genome: insights into angiosperm evolution, floral development and chemical biosynthesis.</title>
        <authorList>
            <person name="Jiao Y."/>
        </authorList>
    </citation>
    <scope>NUCLEOTIDE SEQUENCE [LARGE SCALE GENOMIC DNA]</scope>
    <source>
        <strain evidence="2">IBCAS-2021</strain>
        <tissue evidence="2">Leaf</tissue>
    </source>
</reference>
<dbReference type="InterPro" id="IPR007225">
    <property type="entry name" value="EXOC6/Sec15"/>
</dbReference>
<dbReference type="PANTHER" id="PTHR12702:SF0">
    <property type="entry name" value="EXOCYST COMPLEX COMPONENT 6"/>
    <property type="match status" value="1"/>
</dbReference>
<dbReference type="GO" id="GO:0090522">
    <property type="term" value="P:vesicle tethering involved in exocytosis"/>
    <property type="evidence" value="ECO:0007669"/>
    <property type="project" value="InterPro"/>
</dbReference>
<sequence>MTSVLENNFSRMDTASHLFLIKDYVTLLGATLRRYGYQVTPLLEVLDNSRDKYHELLLEECQKQITDVLGNDTYEKMVMRKEYEYNMNVLSFHLQTTDIMPAFPYIAPFSTSVPDVCHIVRSFIEDSVSYFSYGGHMNVYDVSRKYLDKLLIDVLNEALLKTTYSGTTGVSQAMQIAANLSVLE</sequence>
<gene>
    <name evidence="2" type="ORF">H6P81_007750</name>
</gene>
<dbReference type="PANTHER" id="PTHR12702">
    <property type="entry name" value="SEC15"/>
    <property type="match status" value="1"/>
</dbReference>
<dbReference type="GO" id="GO:0000145">
    <property type="term" value="C:exocyst"/>
    <property type="evidence" value="ECO:0007669"/>
    <property type="project" value="TreeGrafter"/>
</dbReference>
<evidence type="ECO:0000313" key="2">
    <source>
        <dbReference type="EMBL" id="KAG9454846.1"/>
    </source>
</evidence>
<comment type="caution">
    <text evidence="2">The sequence shown here is derived from an EMBL/GenBank/DDBJ whole genome shotgun (WGS) entry which is preliminary data.</text>
</comment>
<dbReference type="InterPro" id="IPR042045">
    <property type="entry name" value="EXOC6/Sec15_C_dom1"/>
</dbReference>
<dbReference type="GO" id="GO:0006893">
    <property type="term" value="P:Golgi to plasma membrane transport"/>
    <property type="evidence" value="ECO:0007669"/>
    <property type="project" value="TreeGrafter"/>
</dbReference>
<keyword evidence="3" id="KW-1185">Reference proteome</keyword>
<dbReference type="GO" id="GO:0016020">
    <property type="term" value="C:membrane"/>
    <property type="evidence" value="ECO:0007669"/>
    <property type="project" value="TreeGrafter"/>
</dbReference>
<dbReference type="AlphaFoldDB" id="A0AAV7F4T4"/>
<protein>
    <recommendedName>
        <fullName evidence="1">Exocyst complex subunit EXOC6/Sec15 C-terminal domain-containing protein</fullName>
    </recommendedName>
</protein>
<dbReference type="Gene3D" id="1.10.357.30">
    <property type="entry name" value="Exocyst complex subunit Sec15 C-terminal domain, N-terminal subdomain"/>
    <property type="match status" value="1"/>
</dbReference>
<dbReference type="EMBL" id="JAINDJ010000003">
    <property type="protein sequence ID" value="KAG9454846.1"/>
    <property type="molecule type" value="Genomic_DNA"/>
</dbReference>
<evidence type="ECO:0000259" key="1">
    <source>
        <dbReference type="Pfam" id="PF04091"/>
    </source>
</evidence>
<proteinExistence type="predicted"/>
<organism evidence="2 3">
    <name type="scientific">Aristolochia fimbriata</name>
    <name type="common">White veined hardy Dutchman's pipe vine</name>
    <dbReference type="NCBI Taxonomy" id="158543"/>
    <lineage>
        <taxon>Eukaryota</taxon>
        <taxon>Viridiplantae</taxon>
        <taxon>Streptophyta</taxon>
        <taxon>Embryophyta</taxon>
        <taxon>Tracheophyta</taxon>
        <taxon>Spermatophyta</taxon>
        <taxon>Magnoliopsida</taxon>
        <taxon>Magnoliidae</taxon>
        <taxon>Piperales</taxon>
        <taxon>Aristolochiaceae</taxon>
        <taxon>Aristolochia</taxon>
    </lineage>
</organism>